<dbReference type="AlphaFoldDB" id="A0A815G9L7"/>
<dbReference type="EMBL" id="CAJOAZ010007707">
    <property type="protein sequence ID" value="CAF4168833.1"/>
    <property type="molecule type" value="Genomic_DNA"/>
</dbReference>
<dbReference type="Pfam" id="PF02020">
    <property type="entry name" value="W2"/>
    <property type="match status" value="1"/>
</dbReference>
<dbReference type="Proteomes" id="UP000663845">
    <property type="component" value="Unassembled WGS sequence"/>
</dbReference>
<evidence type="ECO:0000313" key="3">
    <source>
        <dbReference type="EMBL" id="CAF1523900.1"/>
    </source>
</evidence>
<dbReference type="Proteomes" id="UP000663844">
    <property type="component" value="Unassembled WGS sequence"/>
</dbReference>
<dbReference type="Gene3D" id="1.25.40.180">
    <property type="match status" value="1"/>
</dbReference>
<evidence type="ECO:0000313" key="4">
    <source>
        <dbReference type="EMBL" id="CAF4033157.1"/>
    </source>
</evidence>
<dbReference type="Proteomes" id="UP000663881">
    <property type="component" value="Unassembled WGS sequence"/>
</dbReference>
<dbReference type="EMBL" id="CAJOAY010003652">
    <property type="protein sequence ID" value="CAF4033157.1"/>
    <property type="molecule type" value="Genomic_DNA"/>
</dbReference>
<dbReference type="SUPFAM" id="SSF48371">
    <property type="entry name" value="ARM repeat"/>
    <property type="match status" value="1"/>
</dbReference>
<dbReference type="EMBL" id="CAJNON010000618">
    <property type="protein sequence ID" value="CAF1335571.1"/>
    <property type="molecule type" value="Genomic_DNA"/>
</dbReference>
<name>A0A815G9L7_9BILA</name>
<reference evidence="2" key="1">
    <citation type="submission" date="2021-02" db="EMBL/GenBank/DDBJ databases">
        <authorList>
            <person name="Nowell W R."/>
        </authorList>
    </citation>
    <scope>NUCLEOTIDE SEQUENCE</scope>
</reference>
<evidence type="ECO:0000313" key="5">
    <source>
        <dbReference type="EMBL" id="CAF4168833.1"/>
    </source>
</evidence>
<dbReference type="InterPro" id="IPR003307">
    <property type="entry name" value="W2_domain"/>
</dbReference>
<evidence type="ECO:0000313" key="2">
    <source>
        <dbReference type="EMBL" id="CAF1335571.1"/>
    </source>
</evidence>
<dbReference type="Proteomes" id="UP000663891">
    <property type="component" value="Unassembled WGS sequence"/>
</dbReference>
<proteinExistence type="predicted"/>
<evidence type="ECO:0000313" key="6">
    <source>
        <dbReference type="Proteomes" id="UP000663891"/>
    </source>
</evidence>
<evidence type="ECO:0000259" key="1">
    <source>
        <dbReference type="Pfam" id="PF02020"/>
    </source>
</evidence>
<organism evidence="2 6">
    <name type="scientific">Adineta steineri</name>
    <dbReference type="NCBI Taxonomy" id="433720"/>
    <lineage>
        <taxon>Eukaryota</taxon>
        <taxon>Metazoa</taxon>
        <taxon>Spiralia</taxon>
        <taxon>Gnathifera</taxon>
        <taxon>Rotifera</taxon>
        <taxon>Eurotatoria</taxon>
        <taxon>Bdelloidea</taxon>
        <taxon>Adinetida</taxon>
        <taxon>Adinetidae</taxon>
        <taxon>Adineta</taxon>
    </lineage>
</organism>
<dbReference type="EMBL" id="CAJNOG010003022">
    <property type="protein sequence ID" value="CAF1523900.1"/>
    <property type="molecule type" value="Genomic_DNA"/>
</dbReference>
<comment type="caution">
    <text evidence="2">The sequence shown here is derived from an EMBL/GenBank/DDBJ whole genome shotgun (WGS) entry which is preliminary data.</text>
</comment>
<sequence length="150" mass="17692">MKKTKKLPSSDLGVSDDAEAELEEDLIKRDFKNIPVVIFYQNNDEGQYSLLDGIAMFICSNEEIHEKFSNEKQISNIFYGLYEKDLVNKDIFYDWYEKESNRMIQKTIETDIHEYAKGFIQWLTLRGCFHFLTSWLFRGPSGPAHKKTKF</sequence>
<accession>A0A815G9L7</accession>
<protein>
    <recommendedName>
        <fullName evidence="1">W2 domain-containing protein</fullName>
    </recommendedName>
</protein>
<gene>
    <name evidence="3" type="ORF">JYZ213_LOCUS44731</name>
    <name evidence="4" type="ORF">OKA104_LOCUS31696</name>
    <name evidence="5" type="ORF">OXD698_LOCUS39044</name>
    <name evidence="2" type="ORF">VCS650_LOCUS32929</name>
</gene>
<feature type="domain" description="W2" evidence="1">
    <location>
        <begin position="47"/>
        <end position="123"/>
    </location>
</feature>
<dbReference type="InterPro" id="IPR016024">
    <property type="entry name" value="ARM-type_fold"/>
</dbReference>